<feature type="domain" description="DUF6534" evidence="2">
    <location>
        <begin position="161"/>
        <end position="247"/>
    </location>
</feature>
<evidence type="ECO:0000259" key="2">
    <source>
        <dbReference type="Pfam" id="PF20152"/>
    </source>
</evidence>
<accession>A0A8H6Y562</accession>
<dbReference type="PANTHER" id="PTHR40465">
    <property type="entry name" value="CHROMOSOME 1, WHOLE GENOME SHOTGUN SEQUENCE"/>
    <property type="match status" value="1"/>
</dbReference>
<dbReference type="Pfam" id="PF20152">
    <property type="entry name" value="DUF6534"/>
    <property type="match status" value="1"/>
</dbReference>
<feature type="transmembrane region" description="Helical" evidence="1">
    <location>
        <begin position="15"/>
        <end position="37"/>
    </location>
</feature>
<feature type="transmembrane region" description="Helical" evidence="1">
    <location>
        <begin position="151"/>
        <end position="176"/>
    </location>
</feature>
<organism evidence="3 4">
    <name type="scientific">Mycena venus</name>
    <dbReference type="NCBI Taxonomy" id="2733690"/>
    <lineage>
        <taxon>Eukaryota</taxon>
        <taxon>Fungi</taxon>
        <taxon>Dikarya</taxon>
        <taxon>Basidiomycota</taxon>
        <taxon>Agaricomycotina</taxon>
        <taxon>Agaricomycetes</taxon>
        <taxon>Agaricomycetidae</taxon>
        <taxon>Agaricales</taxon>
        <taxon>Marasmiineae</taxon>
        <taxon>Mycenaceae</taxon>
        <taxon>Mycena</taxon>
    </lineage>
</organism>
<feature type="transmembrane region" description="Helical" evidence="1">
    <location>
        <begin position="115"/>
        <end position="139"/>
    </location>
</feature>
<proteinExistence type="predicted"/>
<gene>
    <name evidence="3" type="ORF">MVEN_01163400</name>
</gene>
<name>A0A8H6Y562_9AGAR</name>
<dbReference type="InterPro" id="IPR045339">
    <property type="entry name" value="DUF6534"/>
</dbReference>
<sequence length="311" mass="34682">MSLSPQSPVADHPNFAPIVSSKLLASHVNLFFFGTLVIQMFTDFHFVFLAVAACTFLNLADVEVWFGVRFGNIDLFPDPLNAWFYSPLMGSFIATLVQLFFCYRIFILQRKVWPLTLLIATISLAQLAGGIGCGILVKMAQNEEHDRPRTILVYLWLVGGAVSDILIAITMTVLLLKAAVVGSTPTRMVVKNAVRLVIETNAFTSIVALTDLVLFLGYPSTTYSFFPSLILPAIYANTLLCTLNNRAIARFMANSESIDLNNLTSVRFSHAERSEVANANPQERTRVMHIVVDEWRRSESYVERPEEAKVP</sequence>
<evidence type="ECO:0000313" key="3">
    <source>
        <dbReference type="EMBL" id="KAF7352012.1"/>
    </source>
</evidence>
<dbReference type="PANTHER" id="PTHR40465:SF1">
    <property type="entry name" value="DUF6534 DOMAIN-CONTAINING PROTEIN"/>
    <property type="match status" value="1"/>
</dbReference>
<dbReference type="Proteomes" id="UP000620124">
    <property type="component" value="Unassembled WGS sequence"/>
</dbReference>
<keyword evidence="1" id="KW-1133">Transmembrane helix</keyword>
<keyword evidence="4" id="KW-1185">Reference proteome</keyword>
<protein>
    <recommendedName>
        <fullName evidence="2">DUF6534 domain-containing protein</fullName>
    </recommendedName>
</protein>
<evidence type="ECO:0000256" key="1">
    <source>
        <dbReference type="SAM" id="Phobius"/>
    </source>
</evidence>
<feature type="transmembrane region" description="Helical" evidence="1">
    <location>
        <begin position="82"/>
        <end position="103"/>
    </location>
</feature>
<feature type="transmembrane region" description="Helical" evidence="1">
    <location>
        <begin position="44"/>
        <end position="62"/>
    </location>
</feature>
<keyword evidence="1" id="KW-0472">Membrane</keyword>
<dbReference type="OrthoDB" id="2953893at2759"/>
<comment type="caution">
    <text evidence="3">The sequence shown here is derived from an EMBL/GenBank/DDBJ whole genome shotgun (WGS) entry which is preliminary data.</text>
</comment>
<feature type="transmembrane region" description="Helical" evidence="1">
    <location>
        <begin position="224"/>
        <end position="243"/>
    </location>
</feature>
<dbReference type="EMBL" id="JACAZI010000009">
    <property type="protein sequence ID" value="KAF7352012.1"/>
    <property type="molecule type" value="Genomic_DNA"/>
</dbReference>
<reference evidence="3" key="1">
    <citation type="submission" date="2020-05" db="EMBL/GenBank/DDBJ databases">
        <title>Mycena genomes resolve the evolution of fungal bioluminescence.</title>
        <authorList>
            <person name="Tsai I.J."/>
        </authorList>
    </citation>
    <scope>NUCLEOTIDE SEQUENCE</scope>
    <source>
        <strain evidence="3">CCC161011</strain>
    </source>
</reference>
<dbReference type="AlphaFoldDB" id="A0A8H6Y562"/>
<keyword evidence="1" id="KW-0812">Transmembrane</keyword>
<evidence type="ECO:0000313" key="4">
    <source>
        <dbReference type="Proteomes" id="UP000620124"/>
    </source>
</evidence>
<feature type="transmembrane region" description="Helical" evidence="1">
    <location>
        <begin position="196"/>
        <end position="218"/>
    </location>
</feature>